<dbReference type="PROSITE" id="PS00135">
    <property type="entry name" value="TRYPSIN_SER"/>
    <property type="match status" value="1"/>
</dbReference>
<evidence type="ECO:0000256" key="5">
    <source>
        <dbReference type="SAM" id="SignalP"/>
    </source>
</evidence>
<keyword evidence="2" id="KW-1015">Disulfide bond</keyword>
<dbReference type="EC" id="3.4.21.4" evidence="7"/>
<dbReference type="PROSITE" id="PS50240">
    <property type="entry name" value="TRYPSIN_DOM"/>
    <property type="match status" value="1"/>
</dbReference>
<dbReference type="PROSITE" id="PS00134">
    <property type="entry name" value="TRYPSIN_HIS"/>
    <property type="match status" value="1"/>
</dbReference>
<evidence type="ECO:0000259" key="6">
    <source>
        <dbReference type="PROSITE" id="PS50240"/>
    </source>
</evidence>
<name>A0A1R4B6U0_9VIBR</name>
<dbReference type="InterPro" id="IPR001314">
    <property type="entry name" value="Peptidase_S1A"/>
</dbReference>
<dbReference type="GO" id="GO:0006508">
    <property type="term" value="P:proteolysis"/>
    <property type="evidence" value="ECO:0007669"/>
    <property type="project" value="UniProtKB-KW"/>
</dbReference>
<dbReference type="PANTHER" id="PTHR24276:SF98">
    <property type="entry name" value="FI18310P1-RELATED"/>
    <property type="match status" value="1"/>
</dbReference>
<dbReference type="Proteomes" id="UP000189475">
    <property type="component" value="Unassembled WGS sequence"/>
</dbReference>
<dbReference type="SUPFAM" id="SSF50494">
    <property type="entry name" value="Trypsin-like serine proteases"/>
    <property type="match status" value="1"/>
</dbReference>
<dbReference type="PANTHER" id="PTHR24276">
    <property type="entry name" value="POLYSERASE-RELATED"/>
    <property type="match status" value="1"/>
</dbReference>
<sequence length="333" mass="36606">MRIWLLLCWVLMTLVPIQANASDIRPQIINGDRANVNDYASFASLFLYLTPNYYSTQSFCGATIINQRFAMTAAHCVVGNEEVLKYTVVAPQVADERDFPNGNVQFVRIKAFYYPDNFVDRAPFANDIALLEFDQPLNTSDYSYLFNFSINDVYPTSGEYITIGHGLTYGTEPSGSTSTTLLETKLTFVDKTRCRNDFYPLVTNSQICFDGALDPGDDYKHATCSGDSGGPVYLLDGGVYRQIGLTSYGPVTCGNKDLDVVSVFTEISEFKNWIQNVMAGNVTAKFYVATVDGQRVVSAGTPVVIPSRSSGGGGSIGFLVLFCLCGITLLFRK</sequence>
<feature type="domain" description="Peptidase S1" evidence="6">
    <location>
        <begin position="28"/>
        <end position="279"/>
    </location>
</feature>
<dbReference type="STRING" id="1918946.VPAL9027_02622"/>
<proteinExistence type="inferred from homology"/>
<keyword evidence="3" id="KW-0720">Serine protease</keyword>
<evidence type="ECO:0000256" key="1">
    <source>
        <dbReference type="ARBA" id="ARBA00007664"/>
    </source>
</evidence>
<gene>
    <name evidence="7" type="primary">sprT</name>
    <name evidence="7" type="ORF">VPAL9027_02622</name>
</gene>
<evidence type="ECO:0000256" key="3">
    <source>
        <dbReference type="RuleBase" id="RU363034"/>
    </source>
</evidence>
<feature type="chain" id="PRO_5010379406" evidence="5">
    <location>
        <begin position="22"/>
        <end position="333"/>
    </location>
</feature>
<keyword evidence="4" id="KW-0472">Membrane</keyword>
<reference evidence="7 8" key="1">
    <citation type="submission" date="2017-02" db="EMBL/GenBank/DDBJ databases">
        <authorList>
            <person name="Peterson S.W."/>
        </authorList>
    </citation>
    <scope>NUCLEOTIDE SEQUENCE [LARGE SCALE GENOMIC DNA]</scope>
    <source>
        <strain evidence="7 8">CECT 9027</strain>
    </source>
</reference>
<keyword evidence="4" id="KW-1133">Transmembrane helix</keyword>
<dbReference type="EMBL" id="FUFT01000005">
    <property type="protein sequence ID" value="SJL84630.1"/>
    <property type="molecule type" value="Genomic_DNA"/>
</dbReference>
<protein>
    <submittedName>
        <fullName evidence="7">Trypsin</fullName>
        <ecNumber evidence="7">3.4.21.4</ecNumber>
    </submittedName>
</protein>
<dbReference type="InterPro" id="IPR033116">
    <property type="entry name" value="TRYPSIN_SER"/>
</dbReference>
<dbReference type="SMART" id="SM00020">
    <property type="entry name" value="Tryp_SPc"/>
    <property type="match status" value="1"/>
</dbReference>
<keyword evidence="3" id="KW-0645">Protease</keyword>
<dbReference type="AlphaFoldDB" id="A0A1R4B6U0"/>
<dbReference type="CDD" id="cd00190">
    <property type="entry name" value="Tryp_SPc"/>
    <property type="match status" value="1"/>
</dbReference>
<keyword evidence="3 7" id="KW-0378">Hydrolase</keyword>
<evidence type="ECO:0000313" key="7">
    <source>
        <dbReference type="EMBL" id="SJL84630.1"/>
    </source>
</evidence>
<accession>A0A1R4B6U0</accession>
<dbReference type="GO" id="GO:0004252">
    <property type="term" value="F:serine-type endopeptidase activity"/>
    <property type="evidence" value="ECO:0007669"/>
    <property type="project" value="UniProtKB-EC"/>
</dbReference>
<feature type="signal peptide" evidence="5">
    <location>
        <begin position="1"/>
        <end position="21"/>
    </location>
</feature>
<organism evidence="7 8">
    <name type="scientific">Vibrio palustris</name>
    <dbReference type="NCBI Taxonomy" id="1918946"/>
    <lineage>
        <taxon>Bacteria</taxon>
        <taxon>Pseudomonadati</taxon>
        <taxon>Pseudomonadota</taxon>
        <taxon>Gammaproteobacteria</taxon>
        <taxon>Vibrionales</taxon>
        <taxon>Vibrionaceae</taxon>
        <taxon>Vibrio</taxon>
    </lineage>
</organism>
<dbReference type="InterPro" id="IPR050430">
    <property type="entry name" value="Peptidase_S1"/>
</dbReference>
<feature type="transmembrane region" description="Helical" evidence="4">
    <location>
        <begin position="312"/>
        <end position="331"/>
    </location>
</feature>
<dbReference type="RefSeq" id="WP_077314978.1">
    <property type="nucleotide sequence ID" value="NZ_AP024888.1"/>
</dbReference>
<evidence type="ECO:0000313" key="8">
    <source>
        <dbReference type="Proteomes" id="UP000189475"/>
    </source>
</evidence>
<dbReference type="Pfam" id="PF00089">
    <property type="entry name" value="Trypsin"/>
    <property type="match status" value="1"/>
</dbReference>
<dbReference type="OrthoDB" id="9813836at2"/>
<keyword evidence="5" id="KW-0732">Signal</keyword>
<keyword evidence="4" id="KW-0812">Transmembrane</keyword>
<keyword evidence="8" id="KW-1185">Reference proteome</keyword>
<dbReference type="InterPro" id="IPR018114">
    <property type="entry name" value="TRYPSIN_HIS"/>
</dbReference>
<evidence type="ECO:0000256" key="2">
    <source>
        <dbReference type="ARBA" id="ARBA00023157"/>
    </source>
</evidence>
<dbReference type="PRINTS" id="PR00722">
    <property type="entry name" value="CHYMOTRYPSIN"/>
</dbReference>
<dbReference type="InterPro" id="IPR001254">
    <property type="entry name" value="Trypsin_dom"/>
</dbReference>
<comment type="similarity">
    <text evidence="1">Belongs to the peptidase S1 family.</text>
</comment>
<evidence type="ECO:0000256" key="4">
    <source>
        <dbReference type="SAM" id="Phobius"/>
    </source>
</evidence>
<dbReference type="Gene3D" id="2.40.10.10">
    <property type="entry name" value="Trypsin-like serine proteases"/>
    <property type="match status" value="1"/>
</dbReference>
<dbReference type="InterPro" id="IPR009003">
    <property type="entry name" value="Peptidase_S1_PA"/>
</dbReference>
<dbReference type="InterPro" id="IPR043504">
    <property type="entry name" value="Peptidase_S1_PA_chymotrypsin"/>
</dbReference>